<accession>C9MVZ5</accession>
<evidence type="ECO:0000313" key="2">
    <source>
        <dbReference type="Proteomes" id="UP000006233"/>
    </source>
</evidence>
<proteinExistence type="predicted"/>
<dbReference type="AlphaFoldDB" id="C9MVZ5"/>
<protein>
    <submittedName>
        <fullName evidence="1">Uncharacterized protein</fullName>
    </submittedName>
</protein>
<dbReference type="HOGENOM" id="CLU_3185357_0_0_0"/>
<name>C9MVZ5_9FUSO</name>
<evidence type="ECO:0000313" key="1">
    <source>
        <dbReference type="EMBL" id="EEX75184.1"/>
    </source>
</evidence>
<sequence>MLISFISFCFFISNKSIFLNLSLYYFASFFDSKVKIFLGKKKITIN</sequence>
<dbReference type="STRING" id="634994.GCWU000323_00433"/>
<comment type="caution">
    <text evidence="1">The sequence shown here is derived from an EMBL/GenBank/DDBJ whole genome shotgun (WGS) entry which is preliminary data.</text>
</comment>
<organism evidence="1 2">
    <name type="scientific">Leptotrichia hofstadii F0254</name>
    <dbReference type="NCBI Taxonomy" id="634994"/>
    <lineage>
        <taxon>Bacteria</taxon>
        <taxon>Fusobacteriati</taxon>
        <taxon>Fusobacteriota</taxon>
        <taxon>Fusobacteriia</taxon>
        <taxon>Fusobacteriales</taxon>
        <taxon>Leptotrichiaceae</taxon>
        <taxon>Leptotrichia</taxon>
    </lineage>
</organism>
<gene>
    <name evidence="1" type="ORF">GCWU000323_00433</name>
</gene>
<dbReference type="Proteomes" id="UP000006233">
    <property type="component" value="Unassembled WGS sequence"/>
</dbReference>
<reference evidence="1 2" key="1">
    <citation type="submission" date="2009-09" db="EMBL/GenBank/DDBJ databases">
        <authorList>
            <person name="Weinstock G."/>
            <person name="Sodergren E."/>
            <person name="Clifton S."/>
            <person name="Fulton L."/>
            <person name="Fulton B."/>
            <person name="Courtney L."/>
            <person name="Fronick C."/>
            <person name="Harrison M."/>
            <person name="Strong C."/>
            <person name="Farmer C."/>
            <person name="Delahaunty K."/>
            <person name="Markovic C."/>
            <person name="Hall O."/>
            <person name="Minx P."/>
            <person name="Tomlinson C."/>
            <person name="Mitreva M."/>
            <person name="Nelson J."/>
            <person name="Hou S."/>
            <person name="Wollam A."/>
            <person name="Pepin K.H."/>
            <person name="Johnson M."/>
            <person name="Bhonagiri V."/>
            <person name="Nash W.E."/>
            <person name="Warren W."/>
            <person name="Chinwalla A."/>
            <person name="Mardis E.R."/>
            <person name="Wilson R.K."/>
        </authorList>
    </citation>
    <scope>NUCLEOTIDE SEQUENCE [LARGE SCALE GENOMIC DNA]</scope>
    <source>
        <strain evidence="1 2">F0254</strain>
    </source>
</reference>
<dbReference type="EMBL" id="ACVB02000007">
    <property type="protein sequence ID" value="EEX75184.1"/>
    <property type="molecule type" value="Genomic_DNA"/>
</dbReference>